<gene>
    <name evidence="1" type="ORF">L195_g061429</name>
</gene>
<dbReference type="Proteomes" id="UP000236291">
    <property type="component" value="Unassembled WGS sequence"/>
</dbReference>
<comment type="caution">
    <text evidence="1">The sequence shown here is derived from an EMBL/GenBank/DDBJ whole genome shotgun (WGS) entry which is preliminary data.</text>
</comment>
<evidence type="ECO:0000313" key="1">
    <source>
        <dbReference type="EMBL" id="PNX63050.1"/>
    </source>
</evidence>
<organism evidence="1 2">
    <name type="scientific">Trifolium pratense</name>
    <name type="common">Red clover</name>
    <dbReference type="NCBI Taxonomy" id="57577"/>
    <lineage>
        <taxon>Eukaryota</taxon>
        <taxon>Viridiplantae</taxon>
        <taxon>Streptophyta</taxon>
        <taxon>Embryophyta</taxon>
        <taxon>Tracheophyta</taxon>
        <taxon>Spermatophyta</taxon>
        <taxon>Magnoliopsida</taxon>
        <taxon>eudicotyledons</taxon>
        <taxon>Gunneridae</taxon>
        <taxon>Pentapetalae</taxon>
        <taxon>rosids</taxon>
        <taxon>fabids</taxon>
        <taxon>Fabales</taxon>
        <taxon>Fabaceae</taxon>
        <taxon>Papilionoideae</taxon>
        <taxon>50 kb inversion clade</taxon>
        <taxon>NPAAA clade</taxon>
        <taxon>Hologalegina</taxon>
        <taxon>IRL clade</taxon>
        <taxon>Trifolieae</taxon>
        <taxon>Trifolium</taxon>
    </lineage>
</organism>
<accession>A0A2K3K9S4</accession>
<dbReference type="EMBL" id="ASHM01152047">
    <property type="protein sequence ID" value="PNX63050.1"/>
    <property type="molecule type" value="Genomic_DNA"/>
</dbReference>
<reference evidence="1 2" key="2">
    <citation type="journal article" date="2017" name="Front. Plant Sci.">
        <title>Gene Classification and Mining of Molecular Markers Useful in Red Clover (Trifolium pratense) Breeding.</title>
        <authorList>
            <person name="Istvanek J."/>
            <person name="Dluhosova J."/>
            <person name="Dluhos P."/>
            <person name="Patkova L."/>
            <person name="Nedelnik J."/>
            <person name="Repkova J."/>
        </authorList>
    </citation>
    <scope>NUCLEOTIDE SEQUENCE [LARGE SCALE GENOMIC DNA]</scope>
    <source>
        <strain evidence="2">cv. Tatra</strain>
        <tissue evidence="1">Young leaves</tissue>
    </source>
</reference>
<reference evidence="1 2" key="1">
    <citation type="journal article" date="2014" name="Am. J. Bot.">
        <title>Genome assembly and annotation for red clover (Trifolium pratense; Fabaceae).</title>
        <authorList>
            <person name="Istvanek J."/>
            <person name="Jaros M."/>
            <person name="Krenek A."/>
            <person name="Repkova J."/>
        </authorList>
    </citation>
    <scope>NUCLEOTIDE SEQUENCE [LARGE SCALE GENOMIC DNA]</scope>
    <source>
        <strain evidence="2">cv. Tatra</strain>
        <tissue evidence="1">Young leaves</tissue>
    </source>
</reference>
<dbReference type="AlphaFoldDB" id="A0A2K3K9S4"/>
<proteinExistence type="predicted"/>
<protein>
    <submittedName>
        <fullName evidence="1">Uncharacterized protein</fullName>
    </submittedName>
</protein>
<feature type="non-terminal residue" evidence="1">
    <location>
        <position position="1"/>
    </location>
</feature>
<name>A0A2K3K9S4_TRIPR</name>
<evidence type="ECO:0000313" key="2">
    <source>
        <dbReference type="Proteomes" id="UP000236291"/>
    </source>
</evidence>
<sequence length="86" mass="9270">SERKYILHPSLHCLVHANQGNPSDVVNASTKVTSEFVDESLKGPVSEYDVVSNVGTSLAPKTDVVLSFVTSVVPDIVLDQNVPDTY</sequence>